<dbReference type="PATRIC" id="fig|1458461.3.peg.2657"/>
<dbReference type="PANTHER" id="PTHR43667:SF1">
    <property type="entry name" value="CYCLOPROPANE-FATTY-ACYL-PHOSPHOLIPID SYNTHASE"/>
    <property type="match status" value="1"/>
</dbReference>
<dbReference type="HOGENOM" id="CLU_026434_6_1_5"/>
<evidence type="ECO:0000256" key="5">
    <source>
        <dbReference type="ARBA" id="ARBA00023098"/>
    </source>
</evidence>
<keyword evidence="3 6" id="KW-0808">Transferase</keyword>
<dbReference type="GO" id="GO:0008610">
    <property type="term" value="P:lipid biosynthetic process"/>
    <property type="evidence" value="ECO:0007669"/>
    <property type="project" value="InterPro"/>
</dbReference>
<dbReference type="CDD" id="cd02440">
    <property type="entry name" value="AdoMet_MTases"/>
    <property type="match status" value="1"/>
</dbReference>
<evidence type="ECO:0000256" key="2">
    <source>
        <dbReference type="ARBA" id="ARBA00022603"/>
    </source>
</evidence>
<dbReference type="InterPro" id="IPR050723">
    <property type="entry name" value="CFA/CMAS"/>
</dbReference>
<dbReference type="EMBL" id="HG966617">
    <property type="protein sequence ID" value="CDO60865.1"/>
    <property type="molecule type" value="Genomic_DNA"/>
</dbReference>
<dbReference type="KEGG" id="pect:BN1012_Phect2652"/>
<proteinExistence type="inferred from homology"/>
<dbReference type="Pfam" id="PF02353">
    <property type="entry name" value="CMAS"/>
    <property type="match status" value="1"/>
</dbReference>
<evidence type="ECO:0000313" key="7">
    <source>
        <dbReference type="Proteomes" id="UP000032160"/>
    </source>
</evidence>
<dbReference type="AlphaFoldDB" id="X5MN03"/>
<dbReference type="PANTHER" id="PTHR43667">
    <property type="entry name" value="CYCLOPROPANE-FATTY-ACYL-PHOSPHOLIPID SYNTHASE"/>
    <property type="match status" value="1"/>
</dbReference>
<keyword evidence="2 6" id="KW-0489">Methyltransferase</keyword>
<dbReference type="RefSeq" id="WP_043948805.1">
    <property type="nucleotide sequence ID" value="NZ_HG966617.1"/>
</dbReference>
<evidence type="ECO:0000313" key="6">
    <source>
        <dbReference type="EMBL" id="CDO60865.1"/>
    </source>
</evidence>
<accession>X5MN03</accession>
<name>X5MN03_9HYPH</name>
<dbReference type="SUPFAM" id="SSF53335">
    <property type="entry name" value="S-adenosyl-L-methionine-dependent methyltransferases"/>
    <property type="match status" value="1"/>
</dbReference>
<comment type="similarity">
    <text evidence="1">Belongs to the CFA/CMAS family.</text>
</comment>
<dbReference type="OrthoDB" id="9782855at2"/>
<evidence type="ECO:0000256" key="4">
    <source>
        <dbReference type="ARBA" id="ARBA00022691"/>
    </source>
</evidence>
<dbReference type="InterPro" id="IPR003333">
    <property type="entry name" value="CMAS"/>
</dbReference>
<dbReference type="PIRSF" id="PIRSF003085">
    <property type="entry name" value="CMAS"/>
    <property type="match status" value="1"/>
</dbReference>
<dbReference type="InterPro" id="IPR029063">
    <property type="entry name" value="SAM-dependent_MTases_sf"/>
</dbReference>
<evidence type="ECO:0000256" key="3">
    <source>
        <dbReference type="ARBA" id="ARBA00022679"/>
    </source>
</evidence>
<keyword evidence="5" id="KW-0443">Lipid metabolism</keyword>
<dbReference type="GO" id="GO:0008825">
    <property type="term" value="F:cyclopropane-fatty-acyl-phospholipid synthase activity"/>
    <property type="evidence" value="ECO:0007669"/>
    <property type="project" value="UniProtKB-EC"/>
</dbReference>
<dbReference type="Proteomes" id="UP000032160">
    <property type="component" value="Chromosome I"/>
</dbReference>
<organism evidence="6 7">
    <name type="scientific">Candidatus Phaeomarinibacter ectocarpi</name>
    <dbReference type="NCBI Taxonomy" id="1458461"/>
    <lineage>
        <taxon>Bacteria</taxon>
        <taxon>Pseudomonadati</taxon>
        <taxon>Pseudomonadota</taxon>
        <taxon>Alphaproteobacteria</taxon>
        <taxon>Hyphomicrobiales</taxon>
        <taxon>Parvibaculaceae</taxon>
        <taxon>Candidatus Phaeomarinibacter</taxon>
    </lineage>
</organism>
<evidence type="ECO:0000256" key="1">
    <source>
        <dbReference type="ARBA" id="ARBA00010815"/>
    </source>
</evidence>
<keyword evidence="4" id="KW-0949">S-adenosyl-L-methionine</keyword>
<dbReference type="EC" id="2.1.1.79" evidence="6"/>
<keyword evidence="7" id="KW-1185">Reference proteome</keyword>
<dbReference type="GO" id="GO:0032259">
    <property type="term" value="P:methylation"/>
    <property type="evidence" value="ECO:0007669"/>
    <property type="project" value="UniProtKB-KW"/>
</dbReference>
<gene>
    <name evidence="6" type="ORF">BN1012_Phect2652</name>
</gene>
<reference evidence="6 7" key="1">
    <citation type="journal article" date="2014" name="Front. Genet.">
        <title>Genome and metabolic network of "Candidatus Phaeomarinobacter ectocarpi" Ec32, a new candidate genus of Alphaproteobacteria frequently associated with brown algae.</title>
        <authorList>
            <person name="Dittami S.M."/>
            <person name="Barbeyron T."/>
            <person name="Boyen C."/>
            <person name="Cambefort J."/>
            <person name="Collet G."/>
            <person name="Delage L."/>
            <person name="Gobet A."/>
            <person name="Groisillier A."/>
            <person name="Leblanc C."/>
            <person name="Michel G."/>
            <person name="Scornet D."/>
            <person name="Siegel A."/>
            <person name="Tapia J.E."/>
            <person name="Tonon T."/>
        </authorList>
    </citation>
    <scope>NUCLEOTIDE SEQUENCE [LARGE SCALE GENOMIC DNA]</scope>
    <source>
        <strain evidence="6 7">Ec32</strain>
    </source>
</reference>
<protein>
    <submittedName>
        <fullName evidence="6">Cyclopropane-fatty-acyl-phospholipid synthase</fullName>
        <ecNumber evidence="6">2.1.1.79</ecNumber>
    </submittedName>
</protein>
<sequence>MFLRWMLQYVVKTGDLTVHEANGRLWTAGDGSEPRVTLHLRDRSIGRAIAFNPHLKFGEGYMEGRFHITEGDIWDLMDLLGRNVGTGYGTPLAALIAGIRRFYRRILQYNPVGRARANVAHHYDLDGRLYDLFLDPDRQYSCAYFEDPLASLDDAQLAKKRHIAAKLALAPGHTVLDIGSGWGGLGLYLAQMADVDVTGVTLSQEQYTVSNARADALDRKDRVRFKLQDYRELDSCFDRIVSVGMFEHVGVGHYGEYFRQVARLLDEDGVALVHSIGRIDGPGTTNPWIAKYIFPGGYIPALSEVLPSIERAGLFVTDVEILRLHYADTLRHWRERFAANRGRAAEVYDERFCRMWEFYLAASEASFRHMGFMVFQIQLTKKVGTVPLTRSYIAKAEEGFRDREGTTQAGPHRQMHV</sequence>
<dbReference type="Gene3D" id="3.40.50.150">
    <property type="entry name" value="Vaccinia Virus protein VP39"/>
    <property type="match status" value="1"/>
</dbReference>
<dbReference type="STRING" id="1458461.BN1012_Phect2652"/>